<evidence type="ECO:0000256" key="9">
    <source>
        <dbReference type="SAM" id="Phobius"/>
    </source>
</evidence>
<evidence type="ECO:0000256" key="3">
    <source>
        <dbReference type="ARBA" id="ARBA00022448"/>
    </source>
</evidence>
<protein>
    <submittedName>
        <fullName evidence="10">Uncharacterized protein</fullName>
    </submittedName>
</protein>
<evidence type="ECO:0000313" key="11">
    <source>
        <dbReference type="Proteomes" id="UP000467840"/>
    </source>
</evidence>
<comment type="subcellular location">
    <subcellularLocation>
        <location evidence="1">Membrane</location>
        <topology evidence="1">Multi-pass membrane protein</topology>
    </subcellularLocation>
</comment>
<feature type="transmembrane region" description="Helical" evidence="9">
    <location>
        <begin position="737"/>
        <end position="754"/>
    </location>
</feature>
<evidence type="ECO:0000313" key="10">
    <source>
        <dbReference type="EMBL" id="KAF2288933.1"/>
    </source>
</evidence>
<dbReference type="GO" id="GO:0016020">
    <property type="term" value="C:membrane"/>
    <property type="evidence" value="ECO:0007669"/>
    <property type="project" value="UniProtKB-SubCell"/>
</dbReference>
<dbReference type="GO" id="GO:0035673">
    <property type="term" value="F:oligopeptide transmembrane transporter activity"/>
    <property type="evidence" value="ECO:0007669"/>
    <property type="project" value="InterPro"/>
</dbReference>
<evidence type="ECO:0000256" key="8">
    <source>
        <dbReference type="ARBA" id="ARBA00023136"/>
    </source>
</evidence>
<dbReference type="InterPro" id="IPR004648">
    <property type="entry name" value="Oligpept_transpt"/>
</dbReference>
<feature type="transmembrane region" description="Helical" evidence="9">
    <location>
        <begin position="533"/>
        <end position="554"/>
    </location>
</feature>
<comment type="caution">
    <text evidence="10">The sequence shown here is derived from an EMBL/GenBank/DDBJ whole genome shotgun (WGS) entry which is preliminary data.</text>
</comment>
<keyword evidence="7 9" id="KW-1133">Transmembrane helix</keyword>
<evidence type="ECO:0000256" key="6">
    <source>
        <dbReference type="ARBA" id="ARBA00022927"/>
    </source>
</evidence>
<sequence length="826" mass="92637">MSMTIYNWSYLYKAKVEGGLDFATLNVLSFSRALSVKQGWRFITNSSSFTAQLLKARYNRRHYFFEATLRSQPRFRLEKHPGGSGGVGERVWWQIGDGRITGDWSSYNSKAAAISFRLQLAIDISFHSIVVESDCKFVIDKLKEEANLRCSLVDDEEVNDNPIEQVRLTVPITDDPSQPVLTFRTWVLGLASCVLLAFVNQFFGYRTNQLGVGSVSAQIVTLPIGKFMAAVLPNKQIKIPLTRWSFSLNPGPFNLKEHVLITILASTGAAGVYAVSIITSVKAFYRRPLHPLAAMLLVQTTQLLGYGWAGIFRKFLVDSPYMWWPENLVQVSLFRALHEKEKRSKGGLTRLQFFLIVFMSSFAYYVLPGYLMPSLSAISFVCWIWKDSITAQQIGSGLNGLGIGSFGLDWSTVASFLGSPLAVPFFAIANTLAGYFLQAPSQCFFAFAYGLSFAALTSTISHVVLFEGKNIWLMWKKTTSAVKDKYTDIHTRLMKKNYEEVPQWWFIAILVVTVALSLLAVEGFNRQLQLPWWGLLLACGIALVFTLPIGIVQATTNMQMGLNVITEFIIGYAYPGKPLANVTFKTYGYISMAQALYFVQDFKLGHYMKIPPKSMFLVQFVGTIVASTVYFGTAWWLLTTVENICIPELLPDGSPWTCPGDDVFYNASIIWGVIGPLRMFGKLGLYSNMSWLFLVGLLAPVPIWLLSLKYPEKKWIRLIHMPIFLSATAGMPPARAVHYLTWGAVGIFFNFYVYRRYKAWWARHNYILSAALSAGVAFMGIILFFSLQAQNIYGPDWWGLDSTDHCPLAKCPTAPGIVVEGCPAVH</sequence>
<dbReference type="InterPro" id="IPR004813">
    <property type="entry name" value="OPT"/>
</dbReference>
<feature type="transmembrane region" description="Helical" evidence="9">
    <location>
        <begin position="183"/>
        <end position="203"/>
    </location>
</feature>
<feature type="transmembrane region" description="Helical" evidence="9">
    <location>
        <begin position="259"/>
        <end position="285"/>
    </location>
</feature>
<keyword evidence="5" id="KW-0571">Peptide transport</keyword>
<feature type="transmembrane region" description="Helical" evidence="9">
    <location>
        <begin position="416"/>
        <end position="437"/>
    </location>
</feature>
<name>A0A6A6KLP4_HEVBR</name>
<dbReference type="Proteomes" id="UP000467840">
    <property type="component" value="Chromosome 8"/>
</dbReference>
<feature type="transmembrane region" description="Helical" evidence="9">
    <location>
        <begin position="616"/>
        <end position="638"/>
    </location>
</feature>
<dbReference type="AlphaFoldDB" id="A0A6A6KLP4"/>
<evidence type="ECO:0000256" key="7">
    <source>
        <dbReference type="ARBA" id="ARBA00022989"/>
    </source>
</evidence>
<evidence type="ECO:0000256" key="1">
    <source>
        <dbReference type="ARBA" id="ARBA00004141"/>
    </source>
</evidence>
<keyword evidence="11" id="KW-1185">Reference proteome</keyword>
<feature type="transmembrane region" description="Helical" evidence="9">
    <location>
        <begin position="444"/>
        <end position="466"/>
    </location>
</feature>
<reference evidence="10 11" key="1">
    <citation type="journal article" date="2020" name="Mol. Plant">
        <title>The Chromosome-Based Rubber Tree Genome Provides New Insights into Spurge Genome Evolution and Rubber Biosynthesis.</title>
        <authorList>
            <person name="Liu J."/>
            <person name="Shi C."/>
            <person name="Shi C.C."/>
            <person name="Li W."/>
            <person name="Zhang Q.J."/>
            <person name="Zhang Y."/>
            <person name="Li K."/>
            <person name="Lu H.F."/>
            <person name="Shi C."/>
            <person name="Zhu S.T."/>
            <person name="Xiao Z.Y."/>
            <person name="Nan H."/>
            <person name="Yue Y."/>
            <person name="Zhu X.G."/>
            <person name="Wu Y."/>
            <person name="Hong X.N."/>
            <person name="Fan G.Y."/>
            <person name="Tong Y."/>
            <person name="Zhang D."/>
            <person name="Mao C.L."/>
            <person name="Liu Y.L."/>
            <person name="Hao S.J."/>
            <person name="Liu W.Q."/>
            <person name="Lv M.Q."/>
            <person name="Zhang H.B."/>
            <person name="Liu Y."/>
            <person name="Hu-Tang G.R."/>
            <person name="Wang J.P."/>
            <person name="Wang J.H."/>
            <person name="Sun Y.H."/>
            <person name="Ni S.B."/>
            <person name="Chen W.B."/>
            <person name="Zhang X.C."/>
            <person name="Jiao Y.N."/>
            <person name="Eichler E.E."/>
            <person name="Li G.H."/>
            <person name="Liu X."/>
            <person name="Gao L.Z."/>
        </authorList>
    </citation>
    <scope>NUCLEOTIDE SEQUENCE [LARGE SCALE GENOMIC DNA]</scope>
    <source>
        <strain evidence="11">cv. GT1</strain>
        <tissue evidence="10">Leaf</tissue>
    </source>
</reference>
<evidence type="ECO:0000256" key="5">
    <source>
        <dbReference type="ARBA" id="ARBA00022856"/>
    </source>
</evidence>
<gene>
    <name evidence="10" type="ORF">GH714_022876</name>
</gene>
<dbReference type="EMBL" id="JAAGAX010000016">
    <property type="protein sequence ID" value="KAF2288933.1"/>
    <property type="molecule type" value="Genomic_DNA"/>
</dbReference>
<evidence type="ECO:0000256" key="2">
    <source>
        <dbReference type="ARBA" id="ARBA00005484"/>
    </source>
</evidence>
<dbReference type="GO" id="GO:0015031">
    <property type="term" value="P:protein transport"/>
    <property type="evidence" value="ECO:0007669"/>
    <property type="project" value="UniProtKB-KW"/>
</dbReference>
<feature type="transmembrane region" description="Helical" evidence="9">
    <location>
        <begin position="503"/>
        <end position="521"/>
    </location>
</feature>
<keyword evidence="3" id="KW-0813">Transport</keyword>
<keyword evidence="4 9" id="KW-0812">Transmembrane</keyword>
<feature type="transmembrane region" description="Helical" evidence="9">
    <location>
        <begin position="349"/>
        <end position="367"/>
    </location>
</feature>
<proteinExistence type="inferred from homology"/>
<dbReference type="NCBIfam" id="TIGR00728">
    <property type="entry name" value="OPT_sfam"/>
    <property type="match status" value="2"/>
</dbReference>
<accession>A0A6A6KLP4</accession>
<feature type="transmembrane region" description="Helical" evidence="9">
    <location>
        <begin position="689"/>
        <end position="708"/>
    </location>
</feature>
<keyword evidence="8 9" id="KW-0472">Membrane</keyword>
<dbReference type="Pfam" id="PF03169">
    <property type="entry name" value="OPT"/>
    <property type="match status" value="2"/>
</dbReference>
<comment type="similarity">
    <text evidence="2">Belongs to the oligopeptide OPT transporter (TC 2.A.67.1) family.</text>
</comment>
<organism evidence="10 11">
    <name type="scientific">Hevea brasiliensis</name>
    <name type="common">Para rubber tree</name>
    <name type="synonym">Siphonia brasiliensis</name>
    <dbReference type="NCBI Taxonomy" id="3981"/>
    <lineage>
        <taxon>Eukaryota</taxon>
        <taxon>Viridiplantae</taxon>
        <taxon>Streptophyta</taxon>
        <taxon>Embryophyta</taxon>
        <taxon>Tracheophyta</taxon>
        <taxon>Spermatophyta</taxon>
        <taxon>Magnoliopsida</taxon>
        <taxon>eudicotyledons</taxon>
        <taxon>Gunneridae</taxon>
        <taxon>Pentapetalae</taxon>
        <taxon>rosids</taxon>
        <taxon>fabids</taxon>
        <taxon>Malpighiales</taxon>
        <taxon>Euphorbiaceae</taxon>
        <taxon>Crotonoideae</taxon>
        <taxon>Micrandreae</taxon>
        <taxon>Hevea</taxon>
    </lineage>
</organism>
<evidence type="ECO:0000256" key="4">
    <source>
        <dbReference type="ARBA" id="ARBA00022692"/>
    </source>
</evidence>
<keyword evidence="6" id="KW-0653">Protein transport</keyword>
<feature type="transmembrane region" description="Helical" evidence="9">
    <location>
        <begin position="766"/>
        <end position="787"/>
    </location>
</feature>
<dbReference type="PANTHER" id="PTHR22601">
    <property type="entry name" value="ISP4 LIKE PROTEIN"/>
    <property type="match status" value="1"/>
</dbReference>
<feature type="transmembrane region" description="Helical" evidence="9">
    <location>
        <begin position="210"/>
        <end position="232"/>
    </location>
</feature>